<protein>
    <submittedName>
        <fullName evidence="8">PilT protein domain protein</fullName>
    </submittedName>
</protein>
<dbReference type="GO" id="GO:0016787">
    <property type="term" value="F:hydrolase activity"/>
    <property type="evidence" value="ECO:0007669"/>
    <property type="project" value="UniProtKB-KW"/>
</dbReference>
<accession>H1Z0U7</accession>
<keyword evidence="5" id="KW-0460">Magnesium</keyword>
<comment type="cofactor">
    <cofactor evidence="1">
        <name>Mg(2+)</name>
        <dbReference type="ChEBI" id="CHEBI:18420"/>
    </cofactor>
</comment>
<dbReference type="HOGENOM" id="CLU_118482_3_2_2"/>
<proteinExistence type="inferred from homology"/>
<dbReference type="AlphaFoldDB" id="H1Z0U7"/>
<dbReference type="RefSeq" id="WP_004078492.1">
    <property type="nucleotide sequence ID" value="NZ_CM001436.1"/>
</dbReference>
<keyword evidence="3" id="KW-0479">Metal-binding</keyword>
<evidence type="ECO:0000256" key="5">
    <source>
        <dbReference type="ARBA" id="ARBA00022842"/>
    </source>
</evidence>
<dbReference type="Proteomes" id="UP000005741">
    <property type="component" value="Chromosome"/>
</dbReference>
<evidence type="ECO:0000313" key="8">
    <source>
        <dbReference type="EMBL" id="EHQ36240.1"/>
    </source>
</evidence>
<evidence type="ECO:0000259" key="7">
    <source>
        <dbReference type="Pfam" id="PF01850"/>
    </source>
</evidence>
<dbReference type="SUPFAM" id="SSF88723">
    <property type="entry name" value="PIN domain-like"/>
    <property type="match status" value="1"/>
</dbReference>
<dbReference type="GO" id="GO:0046872">
    <property type="term" value="F:metal ion binding"/>
    <property type="evidence" value="ECO:0007669"/>
    <property type="project" value="UniProtKB-KW"/>
</dbReference>
<dbReference type="OrthoDB" id="11616at2157"/>
<dbReference type="InterPro" id="IPR002716">
    <property type="entry name" value="PIN_dom"/>
</dbReference>
<sequence length="137" mass="15256">MIILDSTILIDLIRSQNSTKYKKAVAFLEEIEENGNDKVFITFVSVLELKKGAYKSSNAAKAKESVDKVLKMLSVIEFEDAYYDAYGEISAELEKNGTPIGKFDELIAAIAIYNKSKLVTNNAKDFSRIPGLEIISH</sequence>
<dbReference type="PANTHER" id="PTHR33653:SF1">
    <property type="entry name" value="RIBONUCLEASE VAPC2"/>
    <property type="match status" value="1"/>
</dbReference>
<dbReference type="EMBL" id="CM001436">
    <property type="protein sequence ID" value="EHQ36240.1"/>
    <property type="molecule type" value="Genomic_DNA"/>
</dbReference>
<comment type="similarity">
    <text evidence="6">Belongs to the PINc/VapC protein family.</text>
</comment>
<keyword evidence="9" id="KW-1185">Reference proteome</keyword>
<dbReference type="InParanoid" id="H1Z0U7"/>
<evidence type="ECO:0000256" key="3">
    <source>
        <dbReference type="ARBA" id="ARBA00022723"/>
    </source>
</evidence>
<name>H1Z0U7_9EURY</name>
<dbReference type="PANTHER" id="PTHR33653">
    <property type="entry name" value="RIBONUCLEASE VAPC2"/>
    <property type="match status" value="1"/>
</dbReference>
<evidence type="ECO:0000256" key="2">
    <source>
        <dbReference type="ARBA" id="ARBA00022722"/>
    </source>
</evidence>
<evidence type="ECO:0000256" key="1">
    <source>
        <dbReference type="ARBA" id="ARBA00001946"/>
    </source>
</evidence>
<dbReference type="CDD" id="cd09881">
    <property type="entry name" value="PIN_VapC4-5_FitB-like"/>
    <property type="match status" value="1"/>
</dbReference>
<dbReference type="InterPro" id="IPR050556">
    <property type="entry name" value="Type_II_TA_system_RNase"/>
</dbReference>
<dbReference type="STRING" id="937775.Metlim_2167"/>
<evidence type="ECO:0000256" key="4">
    <source>
        <dbReference type="ARBA" id="ARBA00022801"/>
    </source>
</evidence>
<organism evidence="8 9">
    <name type="scientific">Methanoplanus limicola DSM 2279</name>
    <dbReference type="NCBI Taxonomy" id="937775"/>
    <lineage>
        <taxon>Archaea</taxon>
        <taxon>Methanobacteriati</taxon>
        <taxon>Methanobacteriota</taxon>
        <taxon>Stenosarchaea group</taxon>
        <taxon>Methanomicrobia</taxon>
        <taxon>Methanomicrobiales</taxon>
        <taxon>Methanomicrobiaceae</taxon>
        <taxon>Methanoplanus</taxon>
    </lineage>
</organism>
<dbReference type="Pfam" id="PF01850">
    <property type="entry name" value="PIN"/>
    <property type="match status" value="1"/>
</dbReference>
<dbReference type="InterPro" id="IPR029060">
    <property type="entry name" value="PIN-like_dom_sf"/>
</dbReference>
<keyword evidence="2" id="KW-0540">Nuclease</keyword>
<dbReference type="GO" id="GO:0004518">
    <property type="term" value="F:nuclease activity"/>
    <property type="evidence" value="ECO:0007669"/>
    <property type="project" value="UniProtKB-KW"/>
</dbReference>
<evidence type="ECO:0000313" key="9">
    <source>
        <dbReference type="Proteomes" id="UP000005741"/>
    </source>
</evidence>
<dbReference type="Gene3D" id="3.40.50.1010">
    <property type="entry name" value="5'-nuclease"/>
    <property type="match status" value="1"/>
</dbReference>
<reference evidence="8 9" key="1">
    <citation type="submission" date="2011-10" db="EMBL/GenBank/DDBJ databases">
        <title>The Improved High-Quality Draft genome of Methanoplanus limicola DSM 2279.</title>
        <authorList>
            <consortium name="US DOE Joint Genome Institute (JGI-PGF)"/>
            <person name="Lucas S."/>
            <person name="Copeland A."/>
            <person name="Lapidus A."/>
            <person name="Glavina del Rio T."/>
            <person name="Dalin E."/>
            <person name="Tice H."/>
            <person name="Bruce D."/>
            <person name="Goodwin L."/>
            <person name="Pitluck S."/>
            <person name="Peters L."/>
            <person name="Mikhailova N."/>
            <person name="Lu M."/>
            <person name="Kyrpides N."/>
            <person name="Mavromatis K."/>
            <person name="Ivanova N."/>
            <person name="Markowitz V."/>
            <person name="Cheng J.-F."/>
            <person name="Hugenholtz P."/>
            <person name="Woyke T."/>
            <person name="Wu D."/>
            <person name="Wirth R."/>
            <person name="Brambilla E.-M."/>
            <person name="Klenk H.-P."/>
            <person name="Eisen J.A."/>
        </authorList>
    </citation>
    <scope>NUCLEOTIDE SEQUENCE [LARGE SCALE GENOMIC DNA]</scope>
    <source>
        <strain evidence="8 9">DSM 2279</strain>
    </source>
</reference>
<feature type="domain" description="PIN" evidence="7">
    <location>
        <begin position="2"/>
        <end position="131"/>
    </location>
</feature>
<gene>
    <name evidence="8" type="ORF">Metlim_2167</name>
</gene>
<keyword evidence="4" id="KW-0378">Hydrolase</keyword>
<evidence type="ECO:0000256" key="6">
    <source>
        <dbReference type="ARBA" id="ARBA00038093"/>
    </source>
</evidence>